<name>A0A4Y7T6I4_COPMI</name>
<accession>A0A4Y7T6I4</accession>
<proteinExistence type="predicted"/>
<gene>
    <name evidence="1" type="ORF">FA13DRAFT_1632146</name>
</gene>
<dbReference type="AlphaFoldDB" id="A0A4Y7T6I4"/>
<dbReference type="Proteomes" id="UP000298030">
    <property type="component" value="Unassembled WGS sequence"/>
</dbReference>
<protein>
    <submittedName>
        <fullName evidence="1">Uncharacterized protein</fullName>
    </submittedName>
</protein>
<sequence length="264" mass="30170">MSSTPLFHDDLAKQLHNERRWRSLTDTCNGAHSPATTTAFERLVIAVTAPTGHHHQHVRYPHHNTHWNETIPPGTTKLAQFQFPARLCITGTCTASSPYFDLSLDPTSFDTIDLLATRAHFEFELINLDQGSAYPDVAKAQSLDMLRLLEKVFETQEETEEGNDKTTTPFWGTHASGRRVFHLVSDPIFQPTVYAEPIHELEDEKRRMSFMHDPEDRYGPVLGRDLLLNPPKIYNRYGKLLHPNEYAITLDDKPLVYVTSYLSL</sequence>
<organism evidence="1 2">
    <name type="scientific">Coprinellus micaceus</name>
    <name type="common">Glistening ink-cap mushroom</name>
    <name type="synonym">Coprinus micaceus</name>
    <dbReference type="NCBI Taxonomy" id="71717"/>
    <lineage>
        <taxon>Eukaryota</taxon>
        <taxon>Fungi</taxon>
        <taxon>Dikarya</taxon>
        <taxon>Basidiomycota</taxon>
        <taxon>Agaricomycotina</taxon>
        <taxon>Agaricomycetes</taxon>
        <taxon>Agaricomycetidae</taxon>
        <taxon>Agaricales</taxon>
        <taxon>Agaricineae</taxon>
        <taxon>Psathyrellaceae</taxon>
        <taxon>Coprinellus</taxon>
    </lineage>
</organism>
<comment type="caution">
    <text evidence="1">The sequence shown here is derived from an EMBL/GenBank/DDBJ whole genome shotgun (WGS) entry which is preliminary data.</text>
</comment>
<reference evidence="1 2" key="1">
    <citation type="journal article" date="2019" name="Nat. Ecol. Evol.">
        <title>Megaphylogeny resolves global patterns of mushroom evolution.</title>
        <authorList>
            <person name="Varga T."/>
            <person name="Krizsan K."/>
            <person name="Foldi C."/>
            <person name="Dima B."/>
            <person name="Sanchez-Garcia M."/>
            <person name="Sanchez-Ramirez S."/>
            <person name="Szollosi G.J."/>
            <person name="Szarkandi J.G."/>
            <person name="Papp V."/>
            <person name="Albert L."/>
            <person name="Andreopoulos W."/>
            <person name="Angelini C."/>
            <person name="Antonin V."/>
            <person name="Barry K.W."/>
            <person name="Bougher N.L."/>
            <person name="Buchanan P."/>
            <person name="Buyck B."/>
            <person name="Bense V."/>
            <person name="Catcheside P."/>
            <person name="Chovatia M."/>
            <person name="Cooper J."/>
            <person name="Damon W."/>
            <person name="Desjardin D."/>
            <person name="Finy P."/>
            <person name="Geml J."/>
            <person name="Haridas S."/>
            <person name="Hughes K."/>
            <person name="Justo A."/>
            <person name="Karasinski D."/>
            <person name="Kautmanova I."/>
            <person name="Kiss B."/>
            <person name="Kocsube S."/>
            <person name="Kotiranta H."/>
            <person name="LaButti K.M."/>
            <person name="Lechner B.E."/>
            <person name="Liimatainen K."/>
            <person name="Lipzen A."/>
            <person name="Lukacs Z."/>
            <person name="Mihaltcheva S."/>
            <person name="Morgado L.N."/>
            <person name="Niskanen T."/>
            <person name="Noordeloos M.E."/>
            <person name="Ohm R.A."/>
            <person name="Ortiz-Santana B."/>
            <person name="Ovrebo C."/>
            <person name="Racz N."/>
            <person name="Riley R."/>
            <person name="Savchenko A."/>
            <person name="Shiryaev A."/>
            <person name="Soop K."/>
            <person name="Spirin V."/>
            <person name="Szebenyi C."/>
            <person name="Tomsovsky M."/>
            <person name="Tulloss R.E."/>
            <person name="Uehling J."/>
            <person name="Grigoriev I.V."/>
            <person name="Vagvolgyi C."/>
            <person name="Papp T."/>
            <person name="Martin F.M."/>
            <person name="Miettinen O."/>
            <person name="Hibbett D.S."/>
            <person name="Nagy L.G."/>
        </authorList>
    </citation>
    <scope>NUCLEOTIDE SEQUENCE [LARGE SCALE GENOMIC DNA]</scope>
    <source>
        <strain evidence="1 2">FP101781</strain>
    </source>
</reference>
<evidence type="ECO:0000313" key="2">
    <source>
        <dbReference type="Proteomes" id="UP000298030"/>
    </source>
</evidence>
<evidence type="ECO:0000313" key="1">
    <source>
        <dbReference type="EMBL" id="TEB29568.1"/>
    </source>
</evidence>
<dbReference type="EMBL" id="QPFP01000027">
    <property type="protein sequence ID" value="TEB29568.1"/>
    <property type="molecule type" value="Genomic_DNA"/>
</dbReference>
<keyword evidence="2" id="KW-1185">Reference proteome</keyword>